<evidence type="ECO:0000313" key="2">
    <source>
        <dbReference type="EMBL" id="NME67558.1"/>
    </source>
</evidence>
<dbReference type="EMBL" id="JABANE010000012">
    <property type="protein sequence ID" value="NME67558.1"/>
    <property type="molecule type" value="Genomic_DNA"/>
</dbReference>
<comment type="caution">
    <text evidence="2">The sequence shown here is derived from an EMBL/GenBank/DDBJ whole genome shotgun (WGS) entry which is preliminary data.</text>
</comment>
<feature type="transmembrane region" description="Helical" evidence="1">
    <location>
        <begin position="14"/>
        <end position="35"/>
    </location>
</feature>
<name>A0A7X9P1K8_9BACT</name>
<reference evidence="2 3" key="1">
    <citation type="submission" date="2020-04" db="EMBL/GenBank/DDBJ databases">
        <title>Flammeovirga sp. SR4, a novel species isolated from seawater.</title>
        <authorList>
            <person name="Wang X."/>
        </authorList>
    </citation>
    <scope>NUCLEOTIDE SEQUENCE [LARGE SCALE GENOMIC DNA]</scope>
    <source>
        <strain evidence="2 3">ATCC 23126</strain>
    </source>
</reference>
<keyword evidence="1" id="KW-1133">Transmembrane helix</keyword>
<evidence type="ECO:0000256" key="1">
    <source>
        <dbReference type="SAM" id="Phobius"/>
    </source>
</evidence>
<keyword evidence="1" id="KW-0472">Membrane</keyword>
<feature type="transmembrane region" description="Helical" evidence="1">
    <location>
        <begin position="47"/>
        <end position="68"/>
    </location>
</feature>
<evidence type="ECO:0000313" key="3">
    <source>
        <dbReference type="Proteomes" id="UP000576082"/>
    </source>
</evidence>
<organism evidence="2 3">
    <name type="scientific">Flammeovirga aprica JL-4</name>
    <dbReference type="NCBI Taxonomy" id="694437"/>
    <lineage>
        <taxon>Bacteria</taxon>
        <taxon>Pseudomonadati</taxon>
        <taxon>Bacteroidota</taxon>
        <taxon>Cytophagia</taxon>
        <taxon>Cytophagales</taxon>
        <taxon>Flammeovirgaceae</taxon>
        <taxon>Flammeovirga</taxon>
    </lineage>
</organism>
<accession>A0A7X9P1K8</accession>
<sequence>MASTITIKWGTKDIITNGIYLGLSVLFTSVLAYLFNGANGLNTNIKFSYSLLTIVGGFASLLSLWNLLKAKNGYSDIVIDHDKVIVKNRSLGYKEDFEFEISDLKSLTIIEKSESWVDNMIDPLLYQMTSKRYGFHLFVALKSKEGVSKLFPQAKLSSEELKSIADQMQQKIKEIKV</sequence>
<keyword evidence="1" id="KW-0812">Transmembrane</keyword>
<protein>
    <submittedName>
        <fullName evidence="2">Uncharacterized protein</fullName>
    </submittedName>
</protein>
<dbReference type="RefSeq" id="WP_169655895.1">
    <property type="nucleotide sequence ID" value="NZ_JABANE010000012.1"/>
</dbReference>
<keyword evidence="3" id="KW-1185">Reference proteome</keyword>
<dbReference type="AlphaFoldDB" id="A0A7X9P1K8"/>
<dbReference type="Proteomes" id="UP000576082">
    <property type="component" value="Unassembled WGS sequence"/>
</dbReference>
<proteinExistence type="predicted"/>
<gene>
    <name evidence="2" type="ORF">HHU12_06240</name>
</gene>